<dbReference type="Pfam" id="PF03886">
    <property type="entry name" value="ABC_trans_aux"/>
    <property type="match status" value="1"/>
</dbReference>
<evidence type="ECO:0000259" key="2">
    <source>
        <dbReference type="Pfam" id="PF03886"/>
    </source>
</evidence>
<dbReference type="STRING" id="419597.SAMN04487957_10329"/>
<feature type="signal peptide" evidence="1">
    <location>
        <begin position="1"/>
        <end position="23"/>
    </location>
</feature>
<dbReference type="Gene3D" id="3.40.50.10610">
    <property type="entry name" value="ABC-type transport auxiliary lipoprotein component"/>
    <property type="match status" value="1"/>
</dbReference>
<keyword evidence="4" id="KW-1185">Reference proteome</keyword>
<organism evidence="3 4">
    <name type="scientific">Halomonas shengliensis</name>
    <dbReference type="NCBI Taxonomy" id="419597"/>
    <lineage>
        <taxon>Bacteria</taxon>
        <taxon>Pseudomonadati</taxon>
        <taxon>Pseudomonadota</taxon>
        <taxon>Gammaproteobacteria</taxon>
        <taxon>Oceanospirillales</taxon>
        <taxon>Halomonadaceae</taxon>
        <taxon>Halomonas</taxon>
    </lineage>
</organism>
<dbReference type="PROSITE" id="PS51257">
    <property type="entry name" value="PROKAR_LIPOPROTEIN"/>
    <property type="match status" value="1"/>
</dbReference>
<accession>A0A1H0G1N4</accession>
<feature type="domain" description="ABC-type transport auxiliary lipoprotein component" evidence="2">
    <location>
        <begin position="32"/>
        <end position="190"/>
    </location>
</feature>
<reference evidence="4" key="1">
    <citation type="submission" date="2016-10" db="EMBL/GenBank/DDBJ databases">
        <authorList>
            <person name="Varghese N."/>
            <person name="Submissions S."/>
        </authorList>
    </citation>
    <scope>NUCLEOTIDE SEQUENCE [LARGE SCALE GENOMIC DNA]</scope>
    <source>
        <strain evidence="4">CGMCC 1.6444</strain>
    </source>
</reference>
<feature type="chain" id="PRO_5011736240" description="ABC-type transport auxiliary lipoprotein component domain-containing protein" evidence="1">
    <location>
        <begin position="24"/>
        <end position="200"/>
    </location>
</feature>
<dbReference type="InterPro" id="IPR005586">
    <property type="entry name" value="ABC_trans_aux"/>
</dbReference>
<dbReference type="EMBL" id="FNIV01000003">
    <property type="protein sequence ID" value="SDO00795.1"/>
    <property type="molecule type" value="Genomic_DNA"/>
</dbReference>
<evidence type="ECO:0000256" key="1">
    <source>
        <dbReference type="SAM" id="SignalP"/>
    </source>
</evidence>
<dbReference type="SUPFAM" id="SSF159594">
    <property type="entry name" value="XCC0632-like"/>
    <property type="match status" value="1"/>
</dbReference>
<dbReference type="RefSeq" id="WP_089677368.1">
    <property type="nucleotide sequence ID" value="NZ_FNIV01000003.1"/>
</dbReference>
<protein>
    <recommendedName>
        <fullName evidence="2">ABC-type transport auxiliary lipoprotein component domain-containing protein</fullName>
    </recommendedName>
</protein>
<name>A0A1H0G1N4_9GAMM</name>
<sequence length="200" mass="21648">MTARRWLFPLLMALPLAALTGCASNTPAPERYTLPAVEVAAAGGAEAAHELRLAPPRLAHYLDVEGIVMQVDDITLVEAKGYQWAEALSAQLQRGLRDRLAARLPDTRVVLERPGQAEGDSLRLALEIDRFQGRHDGLAVIGGRWRLEDADGSLLAMEGLAAEVALAADGYPALVRALGQGWDRVADELAAAIRRSRRQQ</sequence>
<dbReference type="Proteomes" id="UP000199075">
    <property type="component" value="Unassembled WGS sequence"/>
</dbReference>
<evidence type="ECO:0000313" key="3">
    <source>
        <dbReference type="EMBL" id="SDO00795.1"/>
    </source>
</evidence>
<gene>
    <name evidence="3" type="ORF">SAMN04487957_10329</name>
</gene>
<dbReference type="OrthoDB" id="5600407at2"/>
<proteinExistence type="predicted"/>
<evidence type="ECO:0000313" key="4">
    <source>
        <dbReference type="Proteomes" id="UP000199075"/>
    </source>
</evidence>
<keyword evidence="1" id="KW-0732">Signal</keyword>
<dbReference type="AlphaFoldDB" id="A0A1H0G1N4"/>